<dbReference type="PROSITE" id="PS51704">
    <property type="entry name" value="GP_PDE"/>
    <property type="match status" value="1"/>
</dbReference>
<dbReference type="PANTHER" id="PTHR46211">
    <property type="entry name" value="GLYCEROPHOSPHORYL DIESTER PHOSPHODIESTERASE"/>
    <property type="match status" value="1"/>
</dbReference>
<keyword evidence="2" id="KW-0378">Hydrolase</keyword>
<evidence type="ECO:0000313" key="3">
    <source>
        <dbReference type="Proteomes" id="UP001060336"/>
    </source>
</evidence>
<dbReference type="Gene3D" id="3.20.20.190">
    <property type="entry name" value="Phosphatidylinositol (PI) phosphodiesterase"/>
    <property type="match status" value="1"/>
</dbReference>
<dbReference type="CDD" id="cd08562">
    <property type="entry name" value="GDPD_EcUgpQ_like"/>
    <property type="match status" value="1"/>
</dbReference>
<dbReference type="AlphaFoldDB" id="A0A9J7AXI3"/>
<dbReference type="Pfam" id="PF03009">
    <property type="entry name" value="GDPD"/>
    <property type="match status" value="1"/>
</dbReference>
<dbReference type="EMBL" id="CP102480">
    <property type="protein sequence ID" value="UUX52111.1"/>
    <property type="molecule type" value="Genomic_DNA"/>
</dbReference>
<dbReference type="GO" id="GO:0008889">
    <property type="term" value="F:glycerophosphodiester phosphodiesterase activity"/>
    <property type="evidence" value="ECO:0007669"/>
    <property type="project" value="UniProtKB-EC"/>
</dbReference>
<reference evidence="2" key="1">
    <citation type="submission" date="2022-08" db="EMBL/GenBank/DDBJ databases">
        <title>Nisaea acidiphila sp. nov., isolated from a marine algal debris and emended description of the genus Nisaea Urios et al. 2008.</title>
        <authorList>
            <person name="Kwon K."/>
        </authorList>
    </citation>
    <scope>NUCLEOTIDE SEQUENCE</scope>
    <source>
        <strain evidence="2">MEBiC11861</strain>
    </source>
</reference>
<dbReference type="KEGG" id="naci:NUH88_10495"/>
<dbReference type="PANTHER" id="PTHR46211:SF1">
    <property type="entry name" value="GLYCEROPHOSPHODIESTER PHOSPHODIESTERASE, CYTOPLASMIC"/>
    <property type="match status" value="1"/>
</dbReference>
<feature type="domain" description="GP-PDE" evidence="1">
    <location>
        <begin position="6"/>
        <end position="244"/>
    </location>
</feature>
<dbReference type="InterPro" id="IPR017946">
    <property type="entry name" value="PLC-like_Pdiesterase_TIM-brl"/>
</dbReference>
<dbReference type="Proteomes" id="UP001060336">
    <property type="component" value="Chromosome"/>
</dbReference>
<accession>A0A9J7AXI3</accession>
<dbReference type="InterPro" id="IPR030395">
    <property type="entry name" value="GP_PDE_dom"/>
</dbReference>
<protein>
    <submittedName>
        <fullName evidence="2">Glycerophosphodiester phosphodiesterase</fullName>
        <ecNumber evidence="2">3.1.4.46</ecNumber>
    </submittedName>
</protein>
<dbReference type="GO" id="GO:0006629">
    <property type="term" value="P:lipid metabolic process"/>
    <property type="evidence" value="ECO:0007669"/>
    <property type="project" value="InterPro"/>
</dbReference>
<dbReference type="EC" id="3.1.4.46" evidence="2"/>
<dbReference type="SUPFAM" id="SSF51695">
    <property type="entry name" value="PLC-like phosphodiesterases"/>
    <property type="match status" value="1"/>
</dbReference>
<name>A0A9J7AXI3_9PROT</name>
<keyword evidence="3" id="KW-1185">Reference proteome</keyword>
<evidence type="ECO:0000313" key="2">
    <source>
        <dbReference type="EMBL" id="UUX52111.1"/>
    </source>
</evidence>
<organism evidence="2 3">
    <name type="scientific">Nisaea acidiphila</name>
    <dbReference type="NCBI Taxonomy" id="1862145"/>
    <lineage>
        <taxon>Bacteria</taxon>
        <taxon>Pseudomonadati</taxon>
        <taxon>Pseudomonadota</taxon>
        <taxon>Alphaproteobacteria</taxon>
        <taxon>Rhodospirillales</taxon>
        <taxon>Thalassobaculaceae</taxon>
        <taxon>Nisaea</taxon>
    </lineage>
</organism>
<dbReference type="RefSeq" id="WP_257771990.1">
    <property type="nucleotide sequence ID" value="NZ_CP102480.1"/>
</dbReference>
<dbReference type="NCBIfam" id="NF006989">
    <property type="entry name" value="PRK09454.1"/>
    <property type="match status" value="1"/>
</dbReference>
<evidence type="ECO:0000259" key="1">
    <source>
        <dbReference type="PROSITE" id="PS51704"/>
    </source>
</evidence>
<gene>
    <name evidence="2" type="primary">ugpQ</name>
    <name evidence="2" type="ORF">NUH88_10495</name>
</gene>
<proteinExistence type="predicted"/>
<sequence>MSLQVSRLVGHRGIAAEAPENTLTGFRLAAEAGFSWVEFDVMLSADDVPMLHHDEELGRTNDGSGPLCAETAAALKRLDAGAWFDKGFSGERIPTFEEAISCCRALGLAMNVEIKPAAGHEIRTAEIVAETLNALCPDLTERIVVSSFVPDCLKVAKEKAPDFYRGYLCESLADGWRQAAEELGCVSVHPNHRPLNEAAVAAIRQAGFKTLTYTVNDPERAATLIAWGVDAVITDEPSLVAALA</sequence>